<reference evidence="16 17" key="1">
    <citation type="submission" date="2016-11" db="EMBL/GenBank/DDBJ databases">
        <title>Comparative genomics of Acidibacillus ferroxidans species.</title>
        <authorList>
            <person name="Oliveira G."/>
            <person name="Nunes G."/>
            <person name="Oliveira R."/>
            <person name="Araujo F."/>
            <person name="Salim A."/>
            <person name="Scholte L."/>
            <person name="Morais D."/>
            <person name="Nancucheo I."/>
            <person name="Johnson D.B."/>
            <person name="Grail B."/>
            <person name="Bittencourt J."/>
            <person name="Valadares R."/>
        </authorList>
    </citation>
    <scope>NUCLEOTIDE SEQUENCE [LARGE SCALE GENOMIC DNA]</scope>
    <source>
        <strain evidence="16 17">Y002</strain>
    </source>
</reference>
<keyword evidence="12" id="KW-0314">Glutamate biosynthesis</keyword>
<dbReference type="OrthoDB" id="9758182at2"/>
<dbReference type="SUPFAM" id="SSF56235">
    <property type="entry name" value="N-terminal nucleophile aminohydrolases (Ntn hydrolases)"/>
    <property type="match status" value="1"/>
</dbReference>
<dbReference type="InterPro" id="IPR002932">
    <property type="entry name" value="Glu_synthdom"/>
</dbReference>
<proteinExistence type="inferred from homology"/>
<dbReference type="PANTHER" id="PTHR11938">
    <property type="entry name" value="FAD NADPH DEHYDROGENASE/OXIDOREDUCTASE"/>
    <property type="match status" value="1"/>
</dbReference>
<name>A0A2U3DCP2_SULT2</name>
<evidence type="ECO:0000256" key="6">
    <source>
        <dbReference type="ARBA" id="ARBA00022643"/>
    </source>
</evidence>
<dbReference type="InterPro" id="IPR029055">
    <property type="entry name" value="Ntn_hydrolases_N"/>
</dbReference>
<comment type="similarity">
    <text evidence="3">Belongs to the glutamate synthase family.</text>
</comment>
<dbReference type="GO" id="GO:0046872">
    <property type="term" value="F:metal ion binding"/>
    <property type="evidence" value="ECO:0007669"/>
    <property type="project" value="UniProtKB-KW"/>
</dbReference>
<accession>A0A2U3DCP2</accession>
<evidence type="ECO:0000313" key="17">
    <source>
        <dbReference type="Proteomes" id="UP000245380"/>
    </source>
</evidence>
<evidence type="ECO:0000256" key="3">
    <source>
        <dbReference type="ARBA" id="ARBA00009716"/>
    </source>
</evidence>
<dbReference type="InterPro" id="IPR017932">
    <property type="entry name" value="GATase_2_dom"/>
</dbReference>
<keyword evidence="8" id="KW-0315">Glutamine amidotransferase</keyword>
<keyword evidence="6" id="KW-0288">FMN</keyword>
<dbReference type="InterPro" id="IPR036485">
    <property type="entry name" value="Glu_synth_asu_C_sf"/>
</dbReference>
<dbReference type="SUPFAM" id="SSF69336">
    <property type="entry name" value="Alpha subunit of glutamate synthase, C-terminal domain"/>
    <property type="match status" value="1"/>
</dbReference>
<dbReference type="Gene3D" id="3.60.20.10">
    <property type="entry name" value="Glutamine Phosphoribosylpyrophosphate, subunit 1, domain 1"/>
    <property type="match status" value="1"/>
</dbReference>
<keyword evidence="10" id="KW-0408">Iron</keyword>
<dbReference type="EMBL" id="MPDK01000001">
    <property type="protein sequence ID" value="PWI59046.1"/>
    <property type="molecule type" value="Genomic_DNA"/>
</dbReference>
<dbReference type="RefSeq" id="WP_109429125.1">
    <property type="nucleotide sequence ID" value="NZ_MPDK01000001.1"/>
</dbReference>
<evidence type="ECO:0000256" key="8">
    <source>
        <dbReference type="ARBA" id="ARBA00022962"/>
    </source>
</evidence>
<organism evidence="16 17">
    <name type="scientific">Sulfoacidibacillus thermotolerans</name>
    <name type="common">Acidibacillus sulfuroxidans</name>
    <dbReference type="NCBI Taxonomy" id="1765684"/>
    <lineage>
        <taxon>Bacteria</taxon>
        <taxon>Bacillati</taxon>
        <taxon>Bacillota</taxon>
        <taxon>Bacilli</taxon>
        <taxon>Bacillales</taxon>
        <taxon>Alicyclobacillaceae</taxon>
        <taxon>Sulfoacidibacillus</taxon>
    </lineage>
</organism>
<protein>
    <submittedName>
        <fullName evidence="16">Glutamate synthase</fullName>
    </submittedName>
</protein>
<dbReference type="PROSITE" id="PS51278">
    <property type="entry name" value="GATASE_TYPE_2"/>
    <property type="match status" value="1"/>
</dbReference>
<dbReference type="CDD" id="cd02808">
    <property type="entry name" value="GltS_FMN"/>
    <property type="match status" value="1"/>
</dbReference>
<keyword evidence="11" id="KW-0411">Iron-sulfur</keyword>
<keyword evidence="17" id="KW-1185">Reference proteome</keyword>
<comment type="cofactor">
    <cofactor evidence="2">
        <name>[3Fe-4S] cluster</name>
        <dbReference type="ChEBI" id="CHEBI:21137"/>
    </cofactor>
</comment>
<dbReference type="GO" id="GO:0006537">
    <property type="term" value="P:glutamate biosynthetic process"/>
    <property type="evidence" value="ECO:0007669"/>
    <property type="project" value="UniProtKB-KW"/>
</dbReference>
<dbReference type="Proteomes" id="UP000245380">
    <property type="component" value="Unassembled WGS sequence"/>
</dbReference>
<sequence length="1508" mass="164203">MAFLEREEHDACGIVAWVEKAPYASRENVNLVLNALHQMRHRAGFVENEGDGCGILIDLPRAIWADHLSSRNLDPEFAYDPRFVVGHFILSRQIGEAPTQFENSLRSLASAAGFSVLAVIVDAVNPHVLGPAGAAEGIHFIQVALWSETVSTLREVAHACFELELSIEAKGIAHVASLSNSSVVYKVRGDSMTLQKYFADFAHTGLKSRITLGHNRYSTNTTTSSERVQPFSLLGHNGELNTIYRLREESRMLNIPTTPGGSDSQDLNRVIEGLQHRYGFTLLEALELVFPPIIHEIKHMPPHLQDLYMFMRSIFGPFAQGPAAIIARAAGEAVFSVDALGLRPLWMVETKTSIIFSSEQGVVPFIEMIHDPKPLSPGEKVYVELPDAAPTVAYSYHEAQQATYERMSERFHFDGYRHGIAFGGPPIFGEVHLTPHRIEEKSREALMGAFGWDVDDVRILEHHATTGQEPIRSLGFDGPLAILSDRPQNIADYLKEMVAVVTNPAIDREREIEHFSTRVVLGKRPNVTQQQTKTLRMELQSPILLGGHQLEEADLYRSLAHKLGTQLYEDVLRYFSVKYEDVVEIYPRVEADETLETALQRLRAEVIAAADGQANLIILDDRLSFTDDNTWIDPALAISVAHTTLRDYQSQQGENARRRSSLILRSGAVRNLHDLVVMIGLGADAVCPYLYFASAYDIDAWKGIENAYQALTKGLEKVLSTLGIHEVRGYDRLFSAIGLSAEVANILEIKSFFDENAHYSDFDSLLANARERAVALHAGKSAIARPYQLWPRIWKSAGDAAAGNIPYEEYSNKLQELEKKQPISLRHLLDIKKHPHAITPEQVSLAIGEHALPFVISSMSFGSQSEVAFRAYAIAATQLDMISMNGEGGEIKDMLGKYAKNRGHQIASGRFGVNAELCNSADLLEIKIGQGAKPGEGGHLPGSKVSQKVANARNARQGTDLISPSNNHDIYSIEDLAQMIDELKVVNPRAKISVKVPVVAGIGTIAVGIAKAGADIITLSGFDGGTGAARAHALKHVGLPIEIGVKLAHEALLEAGLRDMVELWCDGGMKNGVDVVKMVLLGANRVGFGTMAMIAIGCTSCRACHKDTCHVGIATQIETVEQATEHGLKAFVPRDIDTAVAQLTHFFAQIGKETQALVAQLGATSLQDLVGRSELLEQTRELERVRLDDLIVSHQSIQYSFAWKSPRASTVGVHSLTAQLGKEAVSAMAVGNEALQFGATHVQSPERVIGGMLSGSVVRREIRDRKKGLERASVKLLSGSIAGNGFGAYNARGVHLRVEGGAQDGVGKGAMGGKIVILKGVNRNGQRLDGSVGKGLAYGAQHGLFIVQGDADSRAGIRLSGADLIIGGEVTSPLDDSRGGLALRANIKGFAFEYMTGGRALVLGDPGPWICSGMTGGVVYLRVDPAMGLTIEALKRRLAKGAKVTLSPLNNTGVQDVQELISIYQKELVRSGQQREAERLHSLLSNPREHFVMVQPGLEQTEQDIATE</sequence>
<evidence type="ECO:0000256" key="1">
    <source>
        <dbReference type="ARBA" id="ARBA00001917"/>
    </source>
</evidence>
<dbReference type="InterPro" id="IPR002489">
    <property type="entry name" value="Glu_synth_asu_C"/>
</dbReference>
<dbReference type="InterPro" id="IPR050711">
    <property type="entry name" value="ET-N_metabolism_enzyme"/>
</dbReference>
<keyword evidence="9" id="KW-0560">Oxidoreductase</keyword>
<dbReference type="InterPro" id="IPR013785">
    <property type="entry name" value="Aldolase_TIM"/>
</dbReference>
<dbReference type="GO" id="GO:0019676">
    <property type="term" value="P:ammonia assimilation cycle"/>
    <property type="evidence" value="ECO:0007669"/>
    <property type="project" value="TreeGrafter"/>
</dbReference>
<evidence type="ECO:0000256" key="5">
    <source>
        <dbReference type="ARBA" id="ARBA00022630"/>
    </source>
</evidence>
<evidence type="ECO:0000256" key="12">
    <source>
        <dbReference type="ARBA" id="ARBA00023164"/>
    </source>
</evidence>
<evidence type="ECO:0000256" key="11">
    <source>
        <dbReference type="ARBA" id="ARBA00023014"/>
    </source>
</evidence>
<dbReference type="Gene3D" id="2.160.20.60">
    <property type="entry name" value="Glutamate synthase, alpha subunit, C-terminal domain"/>
    <property type="match status" value="1"/>
</dbReference>
<dbReference type="CDD" id="cd00504">
    <property type="entry name" value="GXGXG"/>
    <property type="match status" value="1"/>
</dbReference>
<evidence type="ECO:0000256" key="9">
    <source>
        <dbReference type="ARBA" id="ARBA00023002"/>
    </source>
</evidence>
<dbReference type="GO" id="GO:0051538">
    <property type="term" value="F:3 iron, 4 sulfur cluster binding"/>
    <property type="evidence" value="ECO:0007669"/>
    <property type="project" value="UniProtKB-KW"/>
</dbReference>
<dbReference type="InterPro" id="IPR006982">
    <property type="entry name" value="Glu_synth_centr_N"/>
</dbReference>
<comment type="caution">
    <text evidence="16">The sequence shown here is derived from an EMBL/GenBank/DDBJ whole genome shotgun (WGS) entry which is preliminary data.</text>
</comment>
<evidence type="ECO:0000256" key="10">
    <source>
        <dbReference type="ARBA" id="ARBA00023004"/>
    </source>
</evidence>
<evidence type="ECO:0000313" key="16">
    <source>
        <dbReference type="EMBL" id="PWI59046.1"/>
    </source>
</evidence>
<keyword evidence="13" id="KW-0003">3Fe-4S</keyword>
<dbReference type="PANTHER" id="PTHR11938:SF133">
    <property type="entry name" value="GLUTAMATE SYNTHASE (NADH)"/>
    <property type="match status" value="1"/>
</dbReference>
<keyword evidence="5" id="KW-0285">Flavoprotein</keyword>
<dbReference type="Pfam" id="PF01645">
    <property type="entry name" value="Glu_synthase"/>
    <property type="match status" value="1"/>
</dbReference>
<dbReference type="GO" id="GO:0015930">
    <property type="term" value="F:glutamate synthase activity"/>
    <property type="evidence" value="ECO:0007669"/>
    <property type="project" value="InterPro"/>
</dbReference>
<evidence type="ECO:0000256" key="4">
    <source>
        <dbReference type="ARBA" id="ARBA00022605"/>
    </source>
</evidence>
<feature type="domain" description="Glutamine amidotransferase type-2" evidence="15">
    <location>
        <begin position="12"/>
        <end position="386"/>
    </location>
</feature>
<dbReference type="Pfam" id="PF00310">
    <property type="entry name" value="GATase_2"/>
    <property type="match status" value="1"/>
</dbReference>
<dbReference type="Pfam" id="PF01493">
    <property type="entry name" value="GXGXG"/>
    <property type="match status" value="1"/>
</dbReference>
<evidence type="ECO:0000256" key="13">
    <source>
        <dbReference type="ARBA" id="ARBA00023291"/>
    </source>
</evidence>
<evidence type="ECO:0000256" key="14">
    <source>
        <dbReference type="ARBA" id="ARBA00029440"/>
    </source>
</evidence>
<keyword evidence="4" id="KW-0028">Amino-acid biosynthesis</keyword>
<dbReference type="Gene3D" id="3.20.20.70">
    <property type="entry name" value="Aldolase class I"/>
    <property type="match status" value="2"/>
</dbReference>
<comment type="cofactor">
    <cofactor evidence="1">
        <name>FMN</name>
        <dbReference type="ChEBI" id="CHEBI:58210"/>
    </cofactor>
</comment>
<keyword evidence="7" id="KW-0479">Metal-binding</keyword>
<evidence type="ECO:0000256" key="2">
    <source>
        <dbReference type="ARBA" id="ARBA00001927"/>
    </source>
</evidence>
<comment type="pathway">
    <text evidence="14">Amino-acid biosynthesis.</text>
</comment>
<evidence type="ECO:0000259" key="15">
    <source>
        <dbReference type="PROSITE" id="PS51278"/>
    </source>
</evidence>
<dbReference type="SUPFAM" id="SSF51395">
    <property type="entry name" value="FMN-linked oxidoreductases"/>
    <property type="match status" value="1"/>
</dbReference>
<dbReference type="Pfam" id="PF04898">
    <property type="entry name" value="Glu_syn_central"/>
    <property type="match status" value="1"/>
</dbReference>
<evidence type="ECO:0000256" key="7">
    <source>
        <dbReference type="ARBA" id="ARBA00022723"/>
    </source>
</evidence>
<gene>
    <name evidence="16" type="ORF">BM613_00060</name>
</gene>